<feature type="compositionally biased region" description="Basic and acidic residues" evidence="1">
    <location>
        <begin position="143"/>
        <end position="188"/>
    </location>
</feature>
<comment type="caution">
    <text evidence="3">The sequence shown here is derived from an EMBL/GenBank/DDBJ whole genome shotgun (WGS) entry which is preliminary data.</text>
</comment>
<feature type="compositionally biased region" description="Basic residues" evidence="1">
    <location>
        <begin position="92"/>
        <end position="101"/>
    </location>
</feature>
<dbReference type="GO" id="GO:0005634">
    <property type="term" value="C:nucleus"/>
    <property type="evidence" value="ECO:0007669"/>
    <property type="project" value="TreeGrafter"/>
</dbReference>
<dbReference type="Pfam" id="PF17283">
    <property type="entry name" value="Zn_ribbon_SprT"/>
    <property type="match status" value="1"/>
</dbReference>
<dbReference type="InterPro" id="IPR035240">
    <property type="entry name" value="SprT_Zn_ribbon"/>
</dbReference>
<evidence type="ECO:0000256" key="1">
    <source>
        <dbReference type="SAM" id="MobiDB-lite"/>
    </source>
</evidence>
<feature type="region of interest" description="Disordered" evidence="1">
    <location>
        <begin position="557"/>
        <end position="588"/>
    </location>
</feature>
<feature type="compositionally biased region" description="Acidic residues" evidence="1">
    <location>
        <begin position="202"/>
        <end position="243"/>
    </location>
</feature>
<dbReference type="AlphaFoldDB" id="A0A2B7Y257"/>
<dbReference type="PANTHER" id="PTHR23099">
    <property type="entry name" value="TRANSCRIPTIONAL REGULATOR"/>
    <property type="match status" value="1"/>
</dbReference>
<dbReference type="PANTHER" id="PTHR23099:SF0">
    <property type="entry name" value="GERM CELL NUCLEAR ACIDIC PROTEIN"/>
    <property type="match status" value="1"/>
</dbReference>
<name>A0A2B7Y257_9EURO</name>
<proteinExistence type="predicted"/>
<sequence length="774" mass="85156">MARLNRPALTIFDIHEDSDSDNANVNSNANAHVNVKHNVARRSRSVAATKQSLPKPTATSRSSTKPPSRTRTYDDDGDEGDTPPRDPANWRQRQRRRKLGPRHANSLLMPFPAAIDRYDGLTQGRSLADIENAPLPEQLEEYKYGEEVGRGVRRKEGMKKEAKKEAQEKERELEVAKKFEWREKRGVESEDEEEGKGHDQGENEEDDEFDSLDDFIVGDDEDISYFEDSEAGESSGESDGEEEVVTKRRSSPRKLFRGRRKTTPKILGDEEGTGNNTSTGRESAIAKNIDGKAGTDRTTPPPVHLFEDSSDADAYGELIPSIPKKLELKPPSLSTTKSKSAKKRNKAPGDKMDDSPPDSQTSSPGPSKPERTVTILTPPSSPSKPRLYSPSKSKSRIPPSPHRPSIDAFWSQEVINEWNDQYSPRKMNTPRRILERFRIDSENEDEDDEDSMSVGERSSITSPQPSPSKSSSPVKGSPTKKATAAAAAKAKKAAAAKKKAFDEKKVGMAEDFFKALDDCVTGGEIQRLAAPAGGVKIVWSKTLNTTAGRANWKRETIRQKPSSAAAQSSLRQGENTPKLTPSSSSSAASANGNAVAKILLTPSLLAPTRHHASIELASKIIDSPHRLLNTLAHEYCHLANFMISNVRNNPHGASFKAWAARCERTLATHPVYGWEGVKGDRNGDEGEDERVKVHITTKHSYTIHYKYLWACVQCGNEYGRHSRSIDVKKSRCGRCKVGALVQVRPKPRGGGKEKGNGALEGVTKSMGVVKLDNS</sequence>
<protein>
    <recommendedName>
        <fullName evidence="2">SprT-like domain-containing protein</fullName>
    </recommendedName>
</protein>
<feature type="compositionally biased region" description="Basic residues" evidence="1">
    <location>
        <begin position="247"/>
        <end position="263"/>
    </location>
</feature>
<reference evidence="3 4" key="1">
    <citation type="submission" date="2017-10" db="EMBL/GenBank/DDBJ databases">
        <title>Comparative genomics in systemic dimorphic fungi from Ajellomycetaceae.</title>
        <authorList>
            <person name="Munoz J.F."/>
            <person name="Mcewen J.G."/>
            <person name="Clay O.K."/>
            <person name="Cuomo C.A."/>
        </authorList>
    </citation>
    <scope>NUCLEOTIDE SEQUENCE [LARGE SCALE GENOMIC DNA]</scope>
    <source>
        <strain evidence="3 4">UAMH5409</strain>
    </source>
</reference>
<accession>A0A2B7Y257</accession>
<feature type="compositionally biased region" description="Low complexity" evidence="1">
    <location>
        <begin position="329"/>
        <end position="338"/>
    </location>
</feature>
<feature type="compositionally biased region" description="Basic and acidic residues" evidence="1">
    <location>
        <begin position="432"/>
        <end position="441"/>
    </location>
</feature>
<feature type="compositionally biased region" description="Low complexity" evidence="1">
    <location>
        <begin position="54"/>
        <end position="70"/>
    </location>
</feature>
<feature type="compositionally biased region" description="Low complexity" evidence="1">
    <location>
        <begin position="458"/>
        <end position="485"/>
    </location>
</feature>
<feature type="domain" description="SprT-like" evidence="2">
    <location>
        <begin position="514"/>
        <end position="742"/>
    </location>
</feature>
<feature type="region of interest" description="Disordered" evidence="1">
    <location>
        <begin position="17"/>
        <end position="105"/>
    </location>
</feature>
<feature type="compositionally biased region" description="Low complexity" evidence="1">
    <location>
        <begin position="21"/>
        <end position="33"/>
    </location>
</feature>
<evidence type="ECO:0000313" key="3">
    <source>
        <dbReference type="EMBL" id="PGH15131.1"/>
    </source>
</evidence>
<dbReference type="Pfam" id="PF10263">
    <property type="entry name" value="SprT-like"/>
    <property type="match status" value="1"/>
</dbReference>
<dbReference type="OrthoDB" id="20772at2759"/>
<feature type="compositionally biased region" description="Polar residues" evidence="1">
    <location>
        <begin position="559"/>
        <end position="581"/>
    </location>
</feature>
<dbReference type="EMBL" id="PDNB01000028">
    <property type="protein sequence ID" value="PGH15131.1"/>
    <property type="molecule type" value="Genomic_DNA"/>
</dbReference>
<dbReference type="InterPro" id="IPR006640">
    <property type="entry name" value="SprT-like_domain"/>
</dbReference>
<dbReference type="Proteomes" id="UP000223968">
    <property type="component" value="Unassembled WGS sequence"/>
</dbReference>
<evidence type="ECO:0000259" key="2">
    <source>
        <dbReference type="SMART" id="SM00731"/>
    </source>
</evidence>
<organism evidence="3 4">
    <name type="scientific">Helicocarpus griseus UAMH5409</name>
    <dbReference type="NCBI Taxonomy" id="1447875"/>
    <lineage>
        <taxon>Eukaryota</taxon>
        <taxon>Fungi</taxon>
        <taxon>Dikarya</taxon>
        <taxon>Ascomycota</taxon>
        <taxon>Pezizomycotina</taxon>
        <taxon>Eurotiomycetes</taxon>
        <taxon>Eurotiomycetidae</taxon>
        <taxon>Onygenales</taxon>
        <taxon>Ajellomycetaceae</taxon>
        <taxon>Helicocarpus</taxon>
    </lineage>
</organism>
<dbReference type="STRING" id="1447875.A0A2B7Y257"/>
<feature type="compositionally biased region" description="Basic residues" evidence="1">
    <location>
        <begin position="34"/>
        <end position="44"/>
    </location>
</feature>
<feature type="compositionally biased region" description="Acidic residues" evidence="1">
    <location>
        <begin position="442"/>
        <end position="451"/>
    </location>
</feature>
<dbReference type="SMART" id="SM00731">
    <property type="entry name" value="SprT"/>
    <property type="match status" value="1"/>
</dbReference>
<dbReference type="GO" id="GO:0006950">
    <property type="term" value="P:response to stress"/>
    <property type="evidence" value="ECO:0007669"/>
    <property type="project" value="UniProtKB-ARBA"/>
</dbReference>
<gene>
    <name evidence="3" type="ORF">AJ79_02657</name>
</gene>
<keyword evidence="4" id="KW-1185">Reference proteome</keyword>
<evidence type="ECO:0000313" key="4">
    <source>
        <dbReference type="Proteomes" id="UP000223968"/>
    </source>
</evidence>
<feature type="region of interest" description="Disordered" evidence="1">
    <location>
        <begin position="143"/>
        <end position="485"/>
    </location>
</feature>